<dbReference type="GO" id="GO:0006355">
    <property type="term" value="P:regulation of DNA-templated transcription"/>
    <property type="evidence" value="ECO:0007669"/>
    <property type="project" value="InterPro"/>
</dbReference>
<evidence type="ECO:0000313" key="3">
    <source>
        <dbReference type="Proteomes" id="UP000651050"/>
    </source>
</evidence>
<feature type="domain" description="Bacterial transcriptional activator" evidence="1">
    <location>
        <begin position="161"/>
        <end position="305"/>
    </location>
</feature>
<dbReference type="SMART" id="SM01043">
    <property type="entry name" value="BTAD"/>
    <property type="match status" value="1"/>
</dbReference>
<comment type="caution">
    <text evidence="2">The sequence shown here is derived from an EMBL/GenBank/DDBJ whole genome shotgun (WGS) entry which is preliminary data.</text>
</comment>
<reference evidence="2" key="1">
    <citation type="submission" date="2020-11" db="EMBL/GenBank/DDBJ databases">
        <title>Bacterial whole genome sequence for Caenimonas sp. DR4.4.</title>
        <authorList>
            <person name="Le V."/>
            <person name="Ko S.-R."/>
            <person name="Ahn C.-Y."/>
            <person name="Oh H.-M."/>
        </authorList>
    </citation>
    <scope>NUCLEOTIDE SEQUENCE</scope>
    <source>
        <strain evidence="2">DR4.4</strain>
    </source>
</reference>
<dbReference type="InterPro" id="IPR016032">
    <property type="entry name" value="Sig_transdc_resp-reg_C-effctor"/>
</dbReference>
<dbReference type="InterPro" id="IPR011990">
    <property type="entry name" value="TPR-like_helical_dom_sf"/>
</dbReference>
<dbReference type="EMBL" id="JADWYS010000001">
    <property type="protein sequence ID" value="MBG9390043.1"/>
    <property type="molecule type" value="Genomic_DNA"/>
</dbReference>
<sequence length="316" mass="34051">MIDACLALAACFIESTGDTAAAKLLIDFSQASSGSGANDPIGRSAGDLLDALMDGCFDVGHRTDNVRVRVLGAMRIEVKGSHVTWNGRAQQRVLDLLCLLAAAGPAGKPSEFLQDRLWDGCESPNSALRISIHRLRKLLGSDDTVIVRGGRISLNPEKVWTDVEAMSRLADCVSLGLKNIATAVLTRLGAGLLALYRGGICGAEQIGWLTAVQRKLSIQFISTASALGQELESRKCWIEADRLWQRVLDAEPLCESAHRGLMRSAHAQGDWAAAWSHYRFCRDTLSVILSQPPCPQTHRLARELGLLGESSGHTAA</sequence>
<dbReference type="Gene3D" id="1.10.10.10">
    <property type="entry name" value="Winged helix-like DNA-binding domain superfamily/Winged helix DNA-binding domain"/>
    <property type="match status" value="1"/>
</dbReference>
<dbReference type="InterPro" id="IPR005158">
    <property type="entry name" value="BTAD"/>
</dbReference>
<dbReference type="PANTHER" id="PTHR35807">
    <property type="entry name" value="TRANSCRIPTIONAL REGULATOR REDD-RELATED"/>
    <property type="match status" value="1"/>
</dbReference>
<dbReference type="Proteomes" id="UP000651050">
    <property type="component" value="Unassembled WGS sequence"/>
</dbReference>
<dbReference type="AlphaFoldDB" id="A0A931H7P1"/>
<dbReference type="RefSeq" id="WP_196987804.1">
    <property type="nucleotide sequence ID" value="NZ_JADWYS010000001.1"/>
</dbReference>
<proteinExistence type="predicted"/>
<name>A0A931H7P1_9BURK</name>
<gene>
    <name evidence="2" type="ORF">I5803_18590</name>
</gene>
<dbReference type="SUPFAM" id="SSF46894">
    <property type="entry name" value="C-terminal effector domain of the bipartite response regulators"/>
    <property type="match status" value="1"/>
</dbReference>
<dbReference type="SUPFAM" id="SSF48452">
    <property type="entry name" value="TPR-like"/>
    <property type="match status" value="1"/>
</dbReference>
<accession>A0A931H7P1</accession>
<dbReference type="Pfam" id="PF03704">
    <property type="entry name" value="BTAD"/>
    <property type="match status" value="1"/>
</dbReference>
<evidence type="ECO:0000259" key="1">
    <source>
        <dbReference type="SMART" id="SM01043"/>
    </source>
</evidence>
<dbReference type="GO" id="GO:0003677">
    <property type="term" value="F:DNA binding"/>
    <property type="evidence" value="ECO:0007669"/>
    <property type="project" value="InterPro"/>
</dbReference>
<keyword evidence="3" id="KW-1185">Reference proteome</keyword>
<dbReference type="InterPro" id="IPR051677">
    <property type="entry name" value="AfsR-DnrI-RedD_regulator"/>
</dbReference>
<protein>
    <submittedName>
        <fullName evidence="2">Bacterial transcriptional activator domain-containing protein</fullName>
    </submittedName>
</protein>
<organism evidence="2 3">
    <name type="scientific">Caenimonas aquaedulcis</name>
    <dbReference type="NCBI Taxonomy" id="2793270"/>
    <lineage>
        <taxon>Bacteria</taxon>
        <taxon>Pseudomonadati</taxon>
        <taxon>Pseudomonadota</taxon>
        <taxon>Betaproteobacteria</taxon>
        <taxon>Burkholderiales</taxon>
        <taxon>Comamonadaceae</taxon>
        <taxon>Caenimonas</taxon>
    </lineage>
</organism>
<dbReference type="Gene3D" id="1.25.40.10">
    <property type="entry name" value="Tetratricopeptide repeat domain"/>
    <property type="match status" value="1"/>
</dbReference>
<evidence type="ECO:0000313" key="2">
    <source>
        <dbReference type="EMBL" id="MBG9390043.1"/>
    </source>
</evidence>
<dbReference type="InterPro" id="IPR036388">
    <property type="entry name" value="WH-like_DNA-bd_sf"/>
</dbReference>